<evidence type="ECO:0000313" key="1">
    <source>
        <dbReference type="EMBL" id="KAJ1643711.1"/>
    </source>
</evidence>
<proteinExistence type="predicted"/>
<protein>
    <submittedName>
        <fullName evidence="1">Uncharacterized protein</fullName>
    </submittedName>
</protein>
<dbReference type="EMBL" id="JANBOH010000228">
    <property type="protein sequence ID" value="KAJ1643711.1"/>
    <property type="molecule type" value="Genomic_DNA"/>
</dbReference>
<name>A0A9W7XIY0_9FUNG</name>
<gene>
    <name evidence="1" type="ORF">LPJ64_004544</name>
</gene>
<organism evidence="1 2">
    <name type="scientific">Coemansia asiatica</name>
    <dbReference type="NCBI Taxonomy" id="1052880"/>
    <lineage>
        <taxon>Eukaryota</taxon>
        <taxon>Fungi</taxon>
        <taxon>Fungi incertae sedis</taxon>
        <taxon>Zoopagomycota</taxon>
        <taxon>Kickxellomycotina</taxon>
        <taxon>Kickxellomycetes</taxon>
        <taxon>Kickxellales</taxon>
        <taxon>Kickxellaceae</taxon>
        <taxon>Coemansia</taxon>
    </lineage>
</organism>
<accession>A0A9W7XIY0</accession>
<reference evidence="1" key="1">
    <citation type="submission" date="2022-07" db="EMBL/GenBank/DDBJ databases">
        <title>Phylogenomic reconstructions and comparative analyses of Kickxellomycotina fungi.</title>
        <authorList>
            <person name="Reynolds N.K."/>
            <person name="Stajich J.E."/>
            <person name="Barry K."/>
            <person name="Grigoriev I.V."/>
            <person name="Crous P."/>
            <person name="Smith M.E."/>
        </authorList>
    </citation>
    <scope>NUCLEOTIDE SEQUENCE</scope>
    <source>
        <strain evidence="1">NBRC 105413</strain>
    </source>
</reference>
<sequence>MMQTLCRDCLLILTTSELCDIYGYRLWPVNEEFGKYPLDNMVKTVRLVFDYCLARSGQLLEKLALEPYKDLVFPSATTLKLVFSDCYECEYVDKHEDTEIALNYIKAIRKIVPNFETITVESKPNNTGLDGRVESAYQILPELFKNTKSSMFSLSDSAFMEYVDIPKYNSLTHLAFGGDIEDQRIIQLVQGNAKTLQTLEMRRILNGNIAELLKSNDGTDQVFPQLKKLHLRRKAMEQTPRRVETTKAVIFPSLKWICIDMPYPLGDDTFLRGNSNTLEYLDMQIDTECIDMLCSYNVFQAKRFKSLKHLKLRPVLTGNDDNNNTDIIMPNNINLPMLLQSMSALPQRLCIDGFSVLYEVMASISHVPNMANLRILNIMNTQISLSQILDLLSRLPVIEELGLGYTANFGPMFSQVSLIDLPYFVSTRYSPMAPNLWKLNQCFDENEMPLEIFANYAILMKIICPTLTHIAVPDYIQKKYRKLVQNEIAKPHLQSYKKYLEILLRVIPKVGVRLI</sequence>
<dbReference type="AlphaFoldDB" id="A0A9W7XIY0"/>
<dbReference type="SUPFAM" id="SSF52047">
    <property type="entry name" value="RNI-like"/>
    <property type="match status" value="1"/>
</dbReference>
<dbReference type="Gene3D" id="3.80.10.10">
    <property type="entry name" value="Ribonuclease Inhibitor"/>
    <property type="match status" value="1"/>
</dbReference>
<comment type="caution">
    <text evidence="1">The sequence shown here is derived from an EMBL/GenBank/DDBJ whole genome shotgun (WGS) entry which is preliminary data.</text>
</comment>
<keyword evidence="2" id="KW-1185">Reference proteome</keyword>
<evidence type="ECO:0000313" key="2">
    <source>
        <dbReference type="Proteomes" id="UP001145021"/>
    </source>
</evidence>
<dbReference type="InterPro" id="IPR032675">
    <property type="entry name" value="LRR_dom_sf"/>
</dbReference>
<dbReference type="Proteomes" id="UP001145021">
    <property type="component" value="Unassembled WGS sequence"/>
</dbReference>